<evidence type="ECO:0000313" key="1">
    <source>
        <dbReference type="EMBL" id="XBX82320.1"/>
    </source>
</evidence>
<name>A0AAU7W613_9MICO</name>
<protein>
    <submittedName>
        <fullName evidence="1">DUF6510 family protein</fullName>
    </submittedName>
</protein>
<dbReference type="Pfam" id="PF20120">
    <property type="entry name" value="DUF6510"/>
    <property type="match status" value="1"/>
</dbReference>
<accession>A0AAU7W613</accession>
<dbReference type="RefSeq" id="WP_350348341.1">
    <property type="nucleotide sequence ID" value="NZ_CP158374.1"/>
</dbReference>
<proteinExistence type="predicted"/>
<dbReference type="AlphaFoldDB" id="A0AAU7W613"/>
<dbReference type="InterPro" id="IPR045423">
    <property type="entry name" value="DUF6510"/>
</dbReference>
<reference evidence="1" key="1">
    <citation type="submission" date="2024-05" db="EMBL/GenBank/DDBJ databases">
        <authorList>
            <person name="Yu L."/>
        </authorList>
    </citation>
    <scope>NUCLEOTIDE SEQUENCE</scope>
    <source>
        <strain evidence="1">G08B096</strain>
    </source>
</reference>
<sequence>MQHVDGNALAGAFADLFGADLTGMLASCAECGARAPVAGLMVYRTAMGSVGRCGHCDAVLVVIAERSGRRLASLTGLRALEASQVQ</sequence>
<organism evidence="1">
    <name type="scientific">Agromyces sp. G08B096</name>
    <dbReference type="NCBI Taxonomy" id="3156399"/>
    <lineage>
        <taxon>Bacteria</taxon>
        <taxon>Bacillati</taxon>
        <taxon>Actinomycetota</taxon>
        <taxon>Actinomycetes</taxon>
        <taxon>Micrococcales</taxon>
        <taxon>Microbacteriaceae</taxon>
        <taxon>Agromyces</taxon>
    </lineage>
</organism>
<gene>
    <name evidence="1" type="ORF">ABIQ69_17170</name>
</gene>
<dbReference type="EMBL" id="CP158374">
    <property type="protein sequence ID" value="XBX82320.1"/>
    <property type="molecule type" value="Genomic_DNA"/>
</dbReference>